<dbReference type="Pfam" id="PF02163">
    <property type="entry name" value="Peptidase_M50"/>
    <property type="match status" value="2"/>
</dbReference>
<comment type="subcellular location">
    <subcellularLocation>
        <location evidence="2">Membrane</location>
        <topology evidence="2">Multi-pass membrane protein</topology>
    </subcellularLocation>
</comment>
<protein>
    <recommendedName>
        <fullName evidence="11">Zinc metalloprotease</fullName>
        <ecNumber evidence="11">3.4.24.-</ecNumber>
    </recommendedName>
</protein>
<keyword evidence="11" id="KW-0479">Metal-binding</keyword>
<evidence type="ECO:0000256" key="3">
    <source>
        <dbReference type="ARBA" id="ARBA00007931"/>
    </source>
</evidence>
<dbReference type="Proteomes" id="UP000235015">
    <property type="component" value="Unassembled WGS sequence"/>
</dbReference>
<evidence type="ECO:0000256" key="1">
    <source>
        <dbReference type="ARBA" id="ARBA00001947"/>
    </source>
</evidence>
<evidence type="ECO:0000256" key="10">
    <source>
        <dbReference type="ARBA" id="ARBA00023136"/>
    </source>
</evidence>
<comment type="cofactor">
    <cofactor evidence="1 11">
        <name>Zn(2+)</name>
        <dbReference type="ChEBI" id="CHEBI:29105"/>
    </cofactor>
</comment>
<keyword evidence="4 13" id="KW-0645">Protease</keyword>
<reference evidence="13 14" key="1">
    <citation type="submission" date="2017-11" db="EMBL/GenBank/DDBJ databases">
        <title>Genome-resolved metagenomics identifies genetic mobility, metabolic interactions, and unexpected diversity in perchlorate-reducing communities.</title>
        <authorList>
            <person name="Barnum T.P."/>
            <person name="Figueroa I.A."/>
            <person name="Carlstrom C.I."/>
            <person name="Lucas L.N."/>
            <person name="Engelbrektson A.L."/>
            <person name="Coates J.D."/>
        </authorList>
    </citation>
    <scope>NUCLEOTIDE SEQUENCE [LARGE SCALE GENOMIC DNA]</scope>
    <source>
        <strain evidence="13">BM301</strain>
    </source>
</reference>
<dbReference type="InterPro" id="IPR004387">
    <property type="entry name" value="Pept_M50_Zn"/>
</dbReference>
<feature type="domain" description="PDZ" evidence="12">
    <location>
        <begin position="227"/>
        <end position="296"/>
    </location>
</feature>
<keyword evidence="8 11" id="KW-1133">Transmembrane helix</keyword>
<dbReference type="Gene3D" id="2.30.42.10">
    <property type="match status" value="2"/>
</dbReference>
<evidence type="ECO:0000256" key="2">
    <source>
        <dbReference type="ARBA" id="ARBA00004141"/>
    </source>
</evidence>
<evidence type="ECO:0000256" key="5">
    <source>
        <dbReference type="ARBA" id="ARBA00022692"/>
    </source>
</evidence>
<accession>A0A2N6CWP5</accession>
<dbReference type="GO" id="GO:0004222">
    <property type="term" value="F:metalloendopeptidase activity"/>
    <property type="evidence" value="ECO:0007669"/>
    <property type="project" value="InterPro"/>
</dbReference>
<evidence type="ECO:0000256" key="7">
    <source>
        <dbReference type="ARBA" id="ARBA00022833"/>
    </source>
</evidence>
<keyword evidence="6 11" id="KW-0378">Hydrolase</keyword>
<evidence type="ECO:0000256" key="8">
    <source>
        <dbReference type="ARBA" id="ARBA00022989"/>
    </source>
</evidence>
<dbReference type="GO" id="GO:0046872">
    <property type="term" value="F:metal ion binding"/>
    <property type="evidence" value="ECO:0007669"/>
    <property type="project" value="UniProtKB-KW"/>
</dbReference>
<evidence type="ECO:0000256" key="11">
    <source>
        <dbReference type="RuleBase" id="RU362031"/>
    </source>
</evidence>
<dbReference type="Pfam" id="PF17820">
    <property type="entry name" value="PDZ_6"/>
    <property type="match status" value="1"/>
</dbReference>
<dbReference type="GO" id="GO:0016020">
    <property type="term" value="C:membrane"/>
    <property type="evidence" value="ECO:0007669"/>
    <property type="project" value="UniProtKB-SubCell"/>
</dbReference>
<dbReference type="NCBIfam" id="TIGR00054">
    <property type="entry name" value="RIP metalloprotease RseP"/>
    <property type="match status" value="1"/>
</dbReference>
<dbReference type="PANTHER" id="PTHR42837">
    <property type="entry name" value="REGULATOR OF SIGMA-E PROTEASE RSEP"/>
    <property type="match status" value="1"/>
</dbReference>
<feature type="transmembrane region" description="Helical" evidence="11">
    <location>
        <begin position="115"/>
        <end position="135"/>
    </location>
</feature>
<keyword evidence="7 11" id="KW-0862">Zinc</keyword>
<evidence type="ECO:0000259" key="12">
    <source>
        <dbReference type="SMART" id="SM00228"/>
    </source>
</evidence>
<dbReference type="EMBL" id="PKUN01000010">
    <property type="protein sequence ID" value="PLX61691.1"/>
    <property type="molecule type" value="Genomic_DNA"/>
</dbReference>
<dbReference type="EC" id="3.4.24.-" evidence="11"/>
<dbReference type="PANTHER" id="PTHR42837:SF2">
    <property type="entry name" value="MEMBRANE METALLOPROTEASE ARASP2, CHLOROPLASTIC-RELATED"/>
    <property type="match status" value="1"/>
</dbReference>
<dbReference type="AlphaFoldDB" id="A0A2N6CWP5"/>
<evidence type="ECO:0000256" key="4">
    <source>
        <dbReference type="ARBA" id="ARBA00022670"/>
    </source>
</evidence>
<keyword evidence="5 11" id="KW-0812">Transmembrane</keyword>
<name>A0A2N6CWP5_9GAMM</name>
<dbReference type="CDD" id="cd23081">
    <property type="entry name" value="cpPDZ_EcRseP-like"/>
    <property type="match status" value="1"/>
</dbReference>
<comment type="caution">
    <text evidence="13">The sequence shown here is derived from an EMBL/GenBank/DDBJ whole genome shotgun (WGS) entry which is preliminary data.</text>
</comment>
<dbReference type="InterPro" id="IPR001478">
    <property type="entry name" value="PDZ"/>
</dbReference>
<feature type="domain" description="PDZ" evidence="12">
    <location>
        <begin position="130"/>
        <end position="203"/>
    </location>
</feature>
<dbReference type="SUPFAM" id="SSF50156">
    <property type="entry name" value="PDZ domain-like"/>
    <property type="match status" value="2"/>
</dbReference>
<keyword evidence="10 11" id="KW-0472">Membrane</keyword>
<dbReference type="CDD" id="cd06163">
    <property type="entry name" value="S2P-M50_PDZ_RseP-like"/>
    <property type="match status" value="1"/>
</dbReference>
<dbReference type="InterPro" id="IPR041489">
    <property type="entry name" value="PDZ_6"/>
</dbReference>
<dbReference type="GO" id="GO:0006508">
    <property type="term" value="P:proteolysis"/>
    <property type="evidence" value="ECO:0007669"/>
    <property type="project" value="UniProtKB-KW"/>
</dbReference>
<evidence type="ECO:0000256" key="6">
    <source>
        <dbReference type="ARBA" id="ARBA00022801"/>
    </source>
</evidence>
<organism evidence="13 14">
    <name type="scientific">Sedimenticola selenatireducens</name>
    <dbReference type="NCBI Taxonomy" id="191960"/>
    <lineage>
        <taxon>Bacteria</taxon>
        <taxon>Pseudomonadati</taxon>
        <taxon>Pseudomonadota</taxon>
        <taxon>Gammaproteobacteria</taxon>
        <taxon>Chromatiales</taxon>
        <taxon>Sedimenticolaceae</taxon>
        <taxon>Sedimenticola</taxon>
    </lineage>
</organism>
<dbReference type="InterPro" id="IPR036034">
    <property type="entry name" value="PDZ_sf"/>
</dbReference>
<dbReference type="InterPro" id="IPR008915">
    <property type="entry name" value="Peptidase_M50"/>
</dbReference>
<feature type="transmembrane region" description="Helical" evidence="11">
    <location>
        <begin position="443"/>
        <end position="462"/>
    </location>
</feature>
<sequence length="470" mass="50297">MSSFLFTVASFVVALGILIAVHEFGHFWVARKLGVKVLRFSIGFGKPLLTFRGRASSPDASEGVRLSEADLGTEYVVAAIPLGGYVKMLDEREGDVPPRYLNQAFNRQSVAVRSAIVAAGPLFNFAFALLAFWFIGVYGDTGSRPWIGQVTEATIAAEAGFSADDEILSVGDTLTATWEAAVYTLLTDATSGDDVVVKVRDVAGLEQLRILPGGRLLGLAEDGRLLERIGLSPKRPVIEPVIGQVVAGEAAESAGIEVGDRVISVDNQEVNSWSELVDYIQTHPASLVEMEISRAGAEHRIKLIVGQVTRGDQTVGRIGAGPHVPEGLFDDYRVEVRYGPLDAVAMAAVKTGDMSLFMLKMLGRMLTGEISVRNLSGPISIAQTAGRTASFGLTQFLKFLALVSISLGVLNLLPVPILDGGHLFYFLVEAIKGSPVSEAAQAFGQRIGLAILLGLMTLAFYVDITRLFNS</sequence>
<feature type="transmembrane region" description="Helical" evidence="11">
    <location>
        <begin position="396"/>
        <end position="417"/>
    </location>
</feature>
<evidence type="ECO:0000313" key="14">
    <source>
        <dbReference type="Proteomes" id="UP000235015"/>
    </source>
</evidence>
<gene>
    <name evidence="13" type="primary">rseP</name>
    <name evidence="13" type="ORF">C0630_09100</name>
</gene>
<dbReference type="SMART" id="SM00228">
    <property type="entry name" value="PDZ"/>
    <property type="match status" value="2"/>
</dbReference>
<evidence type="ECO:0000313" key="13">
    <source>
        <dbReference type="EMBL" id="PLX61691.1"/>
    </source>
</evidence>
<keyword evidence="9 11" id="KW-0482">Metalloprotease</keyword>
<comment type="similarity">
    <text evidence="3 11">Belongs to the peptidase M50B family.</text>
</comment>
<proteinExistence type="inferred from homology"/>
<dbReference type="RefSeq" id="WP_273438990.1">
    <property type="nucleotide sequence ID" value="NZ_PKUN01000010.1"/>
</dbReference>
<dbReference type="STRING" id="1111735.GCA_000428045_03838"/>
<evidence type="ECO:0000256" key="9">
    <source>
        <dbReference type="ARBA" id="ARBA00023049"/>
    </source>
</evidence>